<comment type="caution">
    <text evidence="1">The sequence shown here is derived from an EMBL/GenBank/DDBJ whole genome shotgun (WGS) entry which is preliminary data.</text>
</comment>
<keyword evidence="2" id="KW-1185">Reference proteome</keyword>
<name>A0ABQ5HKV0_9ASTR</name>
<protein>
    <recommendedName>
        <fullName evidence="3">Retrovirus-related Pol polyprotein from transposon TNT 1-94</fullName>
    </recommendedName>
</protein>
<proteinExistence type="predicted"/>
<reference evidence="1" key="2">
    <citation type="submission" date="2022-01" db="EMBL/GenBank/DDBJ databases">
        <authorList>
            <person name="Yamashiro T."/>
            <person name="Shiraishi A."/>
            <person name="Satake H."/>
            <person name="Nakayama K."/>
        </authorList>
    </citation>
    <scope>NUCLEOTIDE SEQUENCE</scope>
</reference>
<reference evidence="1" key="1">
    <citation type="journal article" date="2022" name="Int. J. Mol. Sci.">
        <title>Draft Genome of Tanacetum Coccineum: Genomic Comparison of Closely Related Tanacetum-Family Plants.</title>
        <authorList>
            <person name="Yamashiro T."/>
            <person name="Shiraishi A."/>
            <person name="Nakayama K."/>
            <person name="Satake H."/>
        </authorList>
    </citation>
    <scope>NUCLEOTIDE SEQUENCE</scope>
</reference>
<sequence length="288" mass="31658">MLTWIRGDKPSGVIRTPDLSGEVSKETTRPTALGSEQGCVCCVRDFKDQSKPSKLCALQGLSSQPFIFLPFYHGPMGLKGFAKVTIDIYKVGFEESDGDDPCGVKSLRELAETAPEEMIQFLISAMAFLTAVASSSNATSSEGNNASGQAMVVKCYNYQGEGHMARQCTQPKRPRNATWYKKKVMLAEAHEAGQILDEGQLTFLVDLGVPDGQAVPHSETYLNDMENQSVHAMQDFEQTPTVDFTDNGIHTDSNIIPYSQYLQETQQANVQDINLQAQQDSMILSVIE</sequence>
<gene>
    <name evidence="1" type="ORF">Tco_1069846</name>
</gene>
<dbReference type="EMBL" id="BQNB010019701">
    <property type="protein sequence ID" value="GJT88129.1"/>
    <property type="molecule type" value="Genomic_DNA"/>
</dbReference>
<dbReference type="Gene3D" id="4.10.60.10">
    <property type="entry name" value="Zinc finger, CCHC-type"/>
    <property type="match status" value="1"/>
</dbReference>
<evidence type="ECO:0008006" key="3">
    <source>
        <dbReference type="Google" id="ProtNLM"/>
    </source>
</evidence>
<organism evidence="1 2">
    <name type="scientific">Tanacetum coccineum</name>
    <dbReference type="NCBI Taxonomy" id="301880"/>
    <lineage>
        <taxon>Eukaryota</taxon>
        <taxon>Viridiplantae</taxon>
        <taxon>Streptophyta</taxon>
        <taxon>Embryophyta</taxon>
        <taxon>Tracheophyta</taxon>
        <taxon>Spermatophyta</taxon>
        <taxon>Magnoliopsida</taxon>
        <taxon>eudicotyledons</taxon>
        <taxon>Gunneridae</taxon>
        <taxon>Pentapetalae</taxon>
        <taxon>asterids</taxon>
        <taxon>campanulids</taxon>
        <taxon>Asterales</taxon>
        <taxon>Asteraceae</taxon>
        <taxon>Asteroideae</taxon>
        <taxon>Anthemideae</taxon>
        <taxon>Anthemidinae</taxon>
        <taxon>Tanacetum</taxon>
    </lineage>
</organism>
<dbReference type="Proteomes" id="UP001151760">
    <property type="component" value="Unassembled WGS sequence"/>
</dbReference>
<accession>A0ABQ5HKV0</accession>
<evidence type="ECO:0000313" key="2">
    <source>
        <dbReference type="Proteomes" id="UP001151760"/>
    </source>
</evidence>
<evidence type="ECO:0000313" key="1">
    <source>
        <dbReference type="EMBL" id="GJT88129.1"/>
    </source>
</evidence>